<sequence length="151" mass="17966">MRAYDDYVKAIYPQGRNNHALRRELHFVESYQPYLISELKRIREEFTKNYKMGTPGEYAASVGWLGVEHRKKNFKDLKRIHQDLKRLSAHKRALREAILNPQAPKPTSSILDMEASMPPLEARELAIYKKLIRPRFKLNALHRDLYYKRNK</sequence>
<organism evidence="1 2">
    <name type="scientific">Helicobacter baculiformis</name>
    <dbReference type="NCBI Taxonomy" id="427351"/>
    <lineage>
        <taxon>Bacteria</taxon>
        <taxon>Pseudomonadati</taxon>
        <taxon>Campylobacterota</taxon>
        <taxon>Epsilonproteobacteria</taxon>
        <taxon>Campylobacterales</taxon>
        <taxon>Helicobacteraceae</taxon>
        <taxon>Helicobacter</taxon>
    </lineage>
</organism>
<dbReference type="EMBL" id="JBHRZO010000073">
    <property type="protein sequence ID" value="MFC3848528.1"/>
    <property type="molecule type" value="Genomic_DNA"/>
</dbReference>
<keyword evidence="2" id="KW-1185">Reference proteome</keyword>
<feature type="non-terminal residue" evidence="1">
    <location>
        <position position="151"/>
    </location>
</feature>
<gene>
    <name evidence="1" type="ORF">ACFOPX_08425</name>
</gene>
<name>A0ABV7ZJ05_9HELI</name>
<protein>
    <submittedName>
        <fullName evidence="1">Uncharacterized protein</fullName>
    </submittedName>
</protein>
<reference evidence="2" key="1">
    <citation type="journal article" date="2019" name="Int. J. Syst. Evol. Microbiol.">
        <title>The Global Catalogue of Microorganisms (GCM) 10K type strain sequencing project: providing services to taxonomists for standard genome sequencing and annotation.</title>
        <authorList>
            <consortium name="The Broad Institute Genomics Platform"/>
            <consortium name="The Broad Institute Genome Sequencing Center for Infectious Disease"/>
            <person name="Wu L."/>
            <person name="Ma J."/>
        </authorList>
    </citation>
    <scope>NUCLEOTIDE SEQUENCE [LARGE SCALE GENOMIC DNA]</scope>
    <source>
        <strain evidence="2">CCUG 53816</strain>
    </source>
</reference>
<evidence type="ECO:0000313" key="2">
    <source>
        <dbReference type="Proteomes" id="UP001595783"/>
    </source>
</evidence>
<evidence type="ECO:0000313" key="1">
    <source>
        <dbReference type="EMBL" id="MFC3848528.1"/>
    </source>
</evidence>
<accession>A0ABV7ZJ05</accession>
<proteinExistence type="predicted"/>
<dbReference type="Proteomes" id="UP001595783">
    <property type="component" value="Unassembled WGS sequence"/>
</dbReference>
<dbReference type="RefSeq" id="WP_382262864.1">
    <property type="nucleotide sequence ID" value="NZ_JBHRZO010000073.1"/>
</dbReference>
<comment type="caution">
    <text evidence="1">The sequence shown here is derived from an EMBL/GenBank/DDBJ whole genome shotgun (WGS) entry which is preliminary data.</text>
</comment>